<name>A0A0U3BB70_STRGL</name>
<dbReference type="KEGG" id="sgb:WQO_15930"/>
<dbReference type="PROSITE" id="PS51708">
    <property type="entry name" value="CHAD"/>
    <property type="match status" value="1"/>
</dbReference>
<dbReference type="AlphaFoldDB" id="A0A0U3BB70"/>
<reference evidence="3 4" key="1">
    <citation type="journal article" date="2012" name="J. Bacteriol.">
        <title>Draft genome sequence of Streptomyces globisporus C-1027, which produces an antitumor antibiotic consisting of a nine-membered enediyne with a chromoprotein.</title>
        <authorList>
            <person name="Wang L."/>
            <person name="Wang S."/>
            <person name="He Q."/>
            <person name="Yu T."/>
            <person name="Li Q."/>
            <person name="Hong B."/>
        </authorList>
    </citation>
    <scope>NUCLEOTIDE SEQUENCE [LARGE SCALE GENOMIC DNA]</scope>
    <source>
        <strain evidence="3 4">C-1027</strain>
    </source>
</reference>
<evidence type="ECO:0000313" key="4">
    <source>
        <dbReference type="Proteomes" id="UP000064183"/>
    </source>
</evidence>
<feature type="compositionally biased region" description="Low complexity" evidence="1">
    <location>
        <begin position="8"/>
        <end position="35"/>
    </location>
</feature>
<proteinExistence type="predicted"/>
<evidence type="ECO:0000259" key="2">
    <source>
        <dbReference type="PROSITE" id="PS51708"/>
    </source>
</evidence>
<evidence type="ECO:0000256" key="1">
    <source>
        <dbReference type="SAM" id="MobiDB-lite"/>
    </source>
</evidence>
<dbReference type="Gene3D" id="1.40.20.10">
    <property type="entry name" value="CHAD domain"/>
    <property type="match status" value="1"/>
</dbReference>
<dbReference type="EMBL" id="CP013738">
    <property type="protein sequence ID" value="ALU94695.1"/>
    <property type="molecule type" value="Genomic_DNA"/>
</dbReference>
<evidence type="ECO:0000313" key="3">
    <source>
        <dbReference type="EMBL" id="ALU94695.1"/>
    </source>
</evidence>
<sequence length="396" mass="40704">MRRPDQQTTTRPTTDAAPGTGTGADADATVDTPPDGGTGAGSLPDGTTGSGHPAGPGPSGTGPTAPRTAEGHPGDLTTEAVLAPYLRGQAADFLRSLRLHHEHSAPADAGGHDAAAATRALRRAARRISGSLHTFRAALDPHWADQLRAELAWLSGVLAREHAYANRLTRLVEALHQLSGPALPAARGARAAGESAASDAQGRAALGVGAARAGALLERRLTLARTRSHSAALQALGSSRFHGVADAVALLASEVPLAPGTTGRTTEALLEPAERAEQRLLAAVAALPPADSEPYNEAQDAAWHQARLLLRLHRYAHEVVLGAAAPALASCGHALDLHRDAVEAATAAAAAARTPRIAPATAYALGVLHADQRHEVEAARAVFRETWPYATALTAP</sequence>
<gene>
    <name evidence="3" type="ORF">WQO_15930</name>
</gene>
<feature type="domain" description="CHAD" evidence="2">
    <location>
        <begin position="75"/>
        <end position="392"/>
    </location>
</feature>
<organism evidence="3 4">
    <name type="scientific">Streptomyces globisporus C-1027</name>
    <dbReference type="NCBI Taxonomy" id="1172567"/>
    <lineage>
        <taxon>Bacteria</taxon>
        <taxon>Bacillati</taxon>
        <taxon>Actinomycetota</taxon>
        <taxon>Actinomycetes</taxon>
        <taxon>Kitasatosporales</taxon>
        <taxon>Streptomycetaceae</taxon>
        <taxon>Streptomyces</taxon>
    </lineage>
</organism>
<dbReference type="GeneID" id="27783847"/>
<dbReference type="Pfam" id="PF05235">
    <property type="entry name" value="CHAD"/>
    <property type="match status" value="1"/>
</dbReference>
<dbReference type="RefSeq" id="WP_010063631.1">
    <property type="nucleotide sequence ID" value="NZ_CP013738.1"/>
</dbReference>
<dbReference type="Proteomes" id="UP000064183">
    <property type="component" value="Chromosome"/>
</dbReference>
<feature type="compositionally biased region" description="Gly residues" evidence="1">
    <location>
        <begin position="48"/>
        <end position="60"/>
    </location>
</feature>
<protein>
    <submittedName>
        <fullName evidence="3">Metal-binding protein</fullName>
    </submittedName>
</protein>
<accession>A0A0U3BB70</accession>
<dbReference type="STRING" id="1172567.WQO_15930"/>
<dbReference type="InterPro" id="IPR007899">
    <property type="entry name" value="CHAD_dom"/>
</dbReference>
<feature type="region of interest" description="Disordered" evidence="1">
    <location>
        <begin position="1"/>
        <end position="75"/>
    </location>
</feature>
<dbReference type="InterPro" id="IPR038186">
    <property type="entry name" value="CHAD_dom_sf"/>
</dbReference>
<dbReference type="SMART" id="SM00880">
    <property type="entry name" value="CHAD"/>
    <property type="match status" value="1"/>
</dbReference>